<keyword evidence="2" id="KW-1185">Reference proteome</keyword>
<organism evidence="1 2">
    <name type="scientific">Pichia kluyveri</name>
    <name type="common">Yeast</name>
    <dbReference type="NCBI Taxonomy" id="36015"/>
    <lineage>
        <taxon>Eukaryota</taxon>
        <taxon>Fungi</taxon>
        <taxon>Dikarya</taxon>
        <taxon>Ascomycota</taxon>
        <taxon>Saccharomycotina</taxon>
        <taxon>Pichiomycetes</taxon>
        <taxon>Pichiales</taxon>
        <taxon>Pichiaceae</taxon>
        <taxon>Pichia</taxon>
    </lineage>
</organism>
<evidence type="ECO:0008006" key="3">
    <source>
        <dbReference type="Google" id="ProtNLM"/>
    </source>
</evidence>
<accession>A0AAV5R1Z2</accession>
<proteinExistence type="predicted"/>
<evidence type="ECO:0000313" key="2">
    <source>
        <dbReference type="Proteomes" id="UP001378960"/>
    </source>
</evidence>
<dbReference type="Proteomes" id="UP001378960">
    <property type="component" value="Unassembled WGS sequence"/>
</dbReference>
<dbReference type="EMBL" id="BTGB01000002">
    <property type="protein sequence ID" value="GMM45445.1"/>
    <property type="molecule type" value="Genomic_DNA"/>
</dbReference>
<comment type="caution">
    <text evidence="1">The sequence shown here is derived from an EMBL/GenBank/DDBJ whole genome shotgun (WGS) entry which is preliminary data.</text>
</comment>
<protein>
    <recommendedName>
        <fullName evidence="3">F-box domain-containing protein</fullName>
    </recommendedName>
</protein>
<gene>
    <name evidence="1" type="ORF">DAPK24_020200</name>
</gene>
<sequence length="595" mass="70796">MNDKLPLELWKKIYDYVNEEEFHDLNNQYSNLSSTEVESIWKNYIKKHYFLTFYDHTTMQFNCQKDYKLYGSSYYQLLLKLQKDDSFVKDLIDFYCILINNDNNAMSSGSLIESMNNQLYNSFNYYLPQLMREQRHVRYSDHKEIKGERYITSKTFYNILDDRKSNLKRIYIATKLIESYNIYRLYKEFENFHWGSLNVNNRGDDNETFYLKFSMIDPMFYDSLITRHNVIAKTLKNFKPVEDSNYTPPASIQVSNLTKVLLKELKKQRSFHRNDDNDTKSELNFPSPIFLSRTYMGEFDLPFRLIPLIVRKLCKNLGYYNRTRLEEGFLRILNEDNNSTYILTVIGEEFRSFGHHALNLKSYVEYGPDESTNAINEQGLDYENYFNNENIIAKQGDLPNLIKIEKIEVNNEEFVIAKSKYGLQSELTMIGKKIPWKLFNQWKKMTIYRVFQPRLINLFNKCLYKDSEFNDDLKDDWFSYKNLISRERICEFNNSTVHKFALKAEYERYGKYEIGEIVKLNTGKFGVITNIIAINGTQTSECIVQYLIQIDADTEYSVRGDCFSRNDIKGAIDNLLSFDIWGKWFTGFDGEKFYK</sequence>
<dbReference type="AlphaFoldDB" id="A0AAV5R1Z2"/>
<reference evidence="1 2" key="1">
    <citation type="journal article" date="2023" name="Elife">
        <title>Identification of key yeast species and microbe-microbe interactions impacting larval growth of Drosophila in the wild.</title>
        <authorList>
            <person name="Mure A."/>
            <person name="Sugiura Y."/>
            <person name="Maeda R."/>
            <person name="Honda K."/>
            <person name="Sakurai N."/>
            <person name="Takahashi Y."/>
            <person name="Watada M."/>
            <person name="Katoh T."/>
            <person name="Gotoh A."/>
            <person name="Gotoh Y."/>
            <person name="Taniguchi I."/>
            <person name="Nakamura K."/>
            <person name="Hayashi T."/>
            <person name="Katayama T."/>
            <person name="Uemura T."/>
            <person name="Hattori Y."/>
        </authorList>
    </citation>
    <scope>NUCLEOTIDE SEQUENCE [LARGE SCALE GENOMIC DNA]</scope>
    <source>
        <strain evidence="1 2">PK-24</strain>
    </source>
</reference>
<evidence type="ECO:0000313" key="1">
    <source>
        <dbReference type="EMBL" id="GMM45445.1"/>
    </source>
</evidence>
<name>A0AAV5R1Z2_PICKL</name>